<sequence length="243" mass="27447">MLVNTATADVSATSTPQPAPVSDTEPVQVQQSDEEDRDELDLMSEDEMQAEALMFTGLMDFGANAGLEDQYIAFEDAFDYVFKSTNHFEHVFSAEVRKQYGPEPYQWKDIRGRPDAHLWEQAAMEEFISLVENGTFTPVRLPSDRKTIGCRWVFKLKRKADGSVDRYKARLVAKGFSQRPGLEFSQVFAPTAKWAALRAILALAALEDLELYSIDISTAFLNGDLDHDVYMDQPEGFEEYYGA</sequence>
<evidence type="ECO:0000256" key="1">
    <source>
        <dbReference type="SAM" id="MobiDB-lite"/>
    </source>
</evidence>
<protein>
    <recommendedName>
        <fullName evidence="2">Reverse transcriptase Ty1/copia-type domain-containing protein</fullName>
    </recommendedName>
</protein>
<dbReference type="AlphaFoldDB" id="A0A4S4K6G2"/>
<dbReference type="Pfam" id="PF07727">
    <property type="entry name" value="RVT_2"/>
    <property type="match status" value="1"/>
</dbReference>
<keyword evidence="4" id="KW-1185">Reference proteome</keyword>
<name>A0A4S4K6G2_9AGAM</name>
<gene>
    <name evidence="3" type="ORF">EW145_g8394</name>
</gene>
<feature type="non-terminal residue" evidence="3">
    <location>
        <position position="243"/>
    </location>
</feature>
<dbReference type="OrthoDB" id="3059824at2759"/>
<organism evidence="3 4">
    <name type="scientific">Phellinidium pouzarii</name>
    <dbReference type="NCBI Taxonomy" id="167371"/>
    <lineage>
        <taxon>Eukaryota</taxon>
        <taxon>Fungi</taxon>
        <taxon>Dikarya</taxon>
        <taxon>Basidiomycota</taxon>
        <taxon>Agaricomycotina</taxon>
        <taxon>Agaricomycetes</taxon>
        <taxon>Hymenochaetales</taxon>
        <taxon>Hymenochaetaceae</taxon>
        <taxon>Phellinidium</taxon>
    </lineage>
</organism>
<evidence type="ECO:0000259" key="2">
    <source>
        <dbReference type="Pfam" id="PF07727"/>
    </source>
</evidence>
<proteinExistence type="predicted"/>
<feature type="domain" description="Reverse transcriptase Ty1/copia-type" evidence="2">
    <location>
        <begin position="134"/>
        <end position="238"/>
    </location>
</feature>
<evidence type="ECO:0000313" key="3">
    <source>
        <dbReference type="EMBL" id="THG93376.1"/>
    </source>
</evidence>
<comment type="caution">
    <text evidence="3">The sequence shown here is derived from an EMBL/GenBank/DDBJ whole genome shotgun (WGS) entry which is preliminary data.</text>
</comment>
<dbReference type="InterPro" id="IPR013103">
    <property type="entry name" value="RVT_2"/>
</dbReference>
<accession>A0A4S4K6G2</accession>
<feature type="region of interest" description="Disordered" evidence="1">
    <location>
        <begin position="1"/>
        <end position="39"/>
    </location>
</feature>
<evidence type="ECO:0000313" key="4">
    <source>
        <dbReference type="Proteomes" id="UP000308199"/>
    </source>
</evidence>
<dbReference type="Proteomes" id="UP000308199">
    <property type="component" value="Unassembled WGS sequence"/>
</dbReference>
<reference evidence="3 4" key="1">
    <citation type="submission" date="2019-02" db="EMBL/GenBank/DDBJ databases">
        <title>Genome sequencing of the rare red list fungi Phellinidium pouzarii.</title>
        <authorList>
            <person name="Buettner E."/>
            <person name="Kellner H."/>
        </authorList>
    </citation>
    <scope>NUCLEOTIDE SEQUENCE [LARGE SCALE GENOMIC DNA]</scope>
    <source>
        <strain evidence="3 4">DSM 108285</strain>
    </source>
</reference>
<feature type="compositionally biased region" description="Polar residues" evidence="1">
    <location>
        <begin position="1"/>
        <end position="16"/>
    </location>
</feature>
<dbReference type="EMBL" id="SGPK01001316">
    <property type="protein sequence ID" value="THG93376.1"/>
    <property type="molecule type" value="Genomic_DNA"/>
</dbReference>